<evidence type="ECO:0000256" key="9">
    <source>
        <dbReference type="ARBA" id="ARBA00022833"/>
    </source>
</evidence>
<dbReference type="Proteomes" id="UP000015464">
    <property type="component" value="Unassembled WGS sequence"/>
</dbReference>
<protein>
    <recommendedName>
        <fullName evidence="3">RING-type E3 ubiquitin transferase</fullName>
        <ecNumber evidence="3">2.3.2.27</ecNumber>
    </recommendedName>
</protein>
<dbReference type="PANTHER" id="PTHR45977">
    <property type="entry name" value="TARGET OF ERK KINASE MPK-1"/>
    <property type="match status" value="1"/>
</dbReference>
<evidence type="ECO:0000256" key="12">
    <source>
        <dbReference type="PROSITE-ProRule" id="PRU00175"/>
    </source>
</evidence>
<evidence type="ECO:0000313" key="16">
    <source>
        <dbReference type="EMBL" id="EPY49501.1"/>
    </source>
</evidence>
<dbReference type="GeneID" id="25035715"/>
<feature type="compositionally biased region" description="Low complexity" evidence="13">
    <location>
        <begin position="87"/>
        <end position="99"/>
    </location>
</feature>
<dbReference type="SMART" id="SM00184">
    <property type="entry name" value="RING"/>
    <property type="match status" value="1"/>
</dbReference>
<gene>
    <name evidence="16" type="ORF">SPOG_01386</name>
</gene>
<comment type="catalytic activity">
    <reaction evidence="1">
        <text>S-ubiquitinyl-[E2 ubiquitin-conjugating enzyme]-L-cysteine + [acceptor protein]-L-lysine = [E2 ubiquitin-conjugating enzyme]-L-cysteine + N(6)-ubiquitinyl-[acceptor protein]-L-lysine.</text>
        <dbReference type="EC" id="2.3.2.27"/>
    </reaction>
</comment>
<evidence type="ECO:0000256" key="10">
    <source>
        <dbReference type="ARBA" id="ARBA00022989"/>
    </source>
</evidence>
<dbReference type="GO" id="GO:0016020">
    <property type="term" value="C:membrane"/>
    <property type="evidence" value="ECO:0007669"/>
    <property type="project" value="UniProtKB-SubCell"/>
</dbReference>
<comment type="subcellular location">
    <subcellularLocation>
        <location evidence="2">Membrane</location>
        <topology evidence="2">Multi-pass membrane protein</topology>
    </subcellularLocation>
</comment>
<evidence type="ECO:0000256" key="11">
    <source>
        <dbReference type="ARBA" id="ARBA00023136"/>
    </source>
</evidence>
<keyword evidence="17" id="KW-1185">Reference proteome</keyword>
<evidence type="ECO:0000256" key="1">
    <source>
        <dbReference type="ARBA" id="ARBA00000900"/>
    </source>
</evidence>
<keyword evidence="9" id="KW-0862">Zinc</keyword>
<evidence type="ECO:0000256" key="2">
    <source>
        <dbReference type="ARBA" id="ARBA00004141"/>
    </source>
</evidence>
<keyword evidence="6" id="KW-0479">Metal-binding</keyword>
<dbReference type="InterPro" id="IPR001841">
    <property type="entry name" value="Znf_RING"/>
</dbReference>
<dbReference type="Gene3D" id="3.30.40.10">
    <property type="entry name" value="Zinc/RING finger domain, C3HC4 (zinc finger)"/>
    <property type="match status" value="1"/>
</dbReference>
<evidence type="ECO:0000256" key="3">
    <source>
        <dbReference type="ARBA" id="ARBA00012483"/>
    </source>
</evidence>
<evidence type="ECO:0000256" key="14">
    <source>
        <dbReference type="SAM" id="Phobius"/>
    </source>
</evidence>
<proteinExistence type="predicted"/>
<dbReference type="STRING" id="653667.S9X6V0"/>
<dbReference type="HOGENOM" id="CLU_481596_0_0_1"/>
<feature type="domain" description="RING-type" evidence="15">
    <location>
        <begin position="511"/>
        <end position="554"/>
    </location>
</feature>
<dbReference type="GO" id="GO:0061630">
    <property type="term" value="F:ubiquitin protein ligase activity"/>
    <property type="evidence" value="ECO:0007669"/>
    <property type="project" value="UniProtKB-EC"/>
</dbReference>
<evidence type="ECO:0000256" key="4">
    <source>
        <dbReference type="ARBA" id="ARBA00022679"/>
    </source>
</evidence>
<dbReference type="RefSeq" id="XP_013025528.1">
    <property type="nucleotide sequence ID" value="XM_013170074.1"/>
</dbReference>
<keyword evidence="5 14" id="KW-0812">Transmembrane</keyword>
<accession>S9X6V0</accession>
<dbReference type="GO" id="GO:0008270">
    <property type="term" value="F:zinc ion binding"/>
    <property type="evidence" value="ECO:0007669"/>
    <property type="project" value="UniProtKB-KW"/>
</dbReference>
<evidence type="ECO:0000313" key="17">
    <source>
        <dbReference type="Proteomes" id="UP000015464"/>
    </source>
</evidence>
<dbReference type="PROSITE" id="PS50089">
    <property type="entry name" value="ZF_RING_2"/>
    <property type="match status" value="1"/>
</dbReference>
<dbReference type="PANTHER" id="PTHR45977:SF4">
    <property type="entry name" value="RING-TYPE DOMAIN-CONTAINING PROTEIN"/>
    <property type="match status" value="1"/>
</dbReference>
<keyword evidence="16" id="KW-0436">Ligase</keyword>
<dbReference type="EC" id="2.3.2.27" evidence="3"/>
<feature type="compositionally biased region" description="Polar residues" evidence="13">
    <location>
        <begin position="131"/>
        <end position="140"/>
    </location>
</feature>
<feature type="transmembrane region" description="Helical" evidence="14">
    <location>
        <begin position="392"/>
        <end position="424"/>
    </location>
</feature>
<dbReference type="SUPFAM" id="SSF57850">
    <property type="entry name" value="RING/U-box"/>
    <property type="match status" value="1"/>
</dbReference>
<feature type="compositionally biased region" description="Low complexity" evidence="13">
    <location>
        <begin position="478"/>
        <end position="487"/>
    </location>
</feature>
<keyword evidence="10 14" id="KW-1133">Transmembrane helix</keyword>
<dbReference type="OMA" id="NISDKCP"/>
<feature type="compositionally biased region" description="Polar residues" evidence="13">
    <location>
        <begin position="39"/>
        <end position="58"/>
    </location>
</feature>
<dbReference type="GO" id="GO:0006511">
    <property type="term" value="P:ubiquitin-dependent protein catabolic process"/>
    <property type="evidence" value="ECO:0007669"/>
    <property type="project" value="TreeGrafter"/>
</dbReference>
<feature type="region of interest" description="Disordered" evidence="13">
    <location>
        <begin position="28"/>
        <end position="147"/>
    </location>
</feature>
<evidence type="ECO:0000256" key="6">
    <source>
        <dbReference type="ARBA" id="ARBA00022723"/>
    </source>
</evidence>
<evidence type="ECO:0000256" key="5">
    <source>
        <dbReference type="ARBA" id="ARBA00022692"/>
    </source>
</evidence>
<dbReference type="CDD" id="cd16454">
    <property type="entry name" value="RING-H2_PA-TM-RING"/>
    <property type="match status" value="1"/>
</dbReference>
<evidence type="ECO:0000256" key="7">
    <source>
        <dbReference type="ARBA" id="ARBA00022771"/>
    </source>
</evidence>
<dbReference type="eggNOG" id="KOG0800">
    <property type="taxonomic scope" value="Eukaryota"/>
</dbReference>
<sequence>MKLPSFSYPQYSGFVLDHDYEIEFASANPSEHDYRDPSGSFSSSHLFPQNLSPNSNLHFTRRQEDFEGSSPDSGIFDTKRGGGFSGGAHAASGRSSSSSFGGGSSPKNAGGFGSSTRPKGGGSGSARGSSPKNAGGSSSHDYYENSGKPGNRAMGTYLSSGLSYFGTASIINHAIDNKQFHLLDVNTQIINNTDVSLLSQKSIADVPSNMSFVFKSSSTVVLNDFYQKSTLDSEVKGYFYRLTPAHNCHDPDSLQASYQHTTHRNDVSDLHSFGLVALAPFDKCASSYVQQAISDDANAILFYNASTHTESSSNLNSFSHTVSKNARLSIPMLLISHPYGLKFEDALRFYSASNIQSLNDSDALVRRYGDINAKARIGTPVYRGQGSYKSLAWFYILIAVIAGLFLIISVYIILHFTGLLAGFYRTLRRAGIPIPERLTEPRRKKNQSPVNKELLNTFPVRLYTVSGLTPPSATFQNTSGSASSTSGSEEKKEDAGFNAVRPVNHYDQTECSVCLSNYSEDHSLYRELPCLHIYHPNCIDPYLLNISDKCPLCKQSVLPPSVEKMI</sequence>
<evidence type="ECO:0000256" key="13">
    <source>
        <dbReference type="SAM" id="MobiDB-lite"/>
    </source>
</evidence>
<evidence type="ECO:0000259" key="15">
    <source>
        <dbReference type="PROSITE" id="PS50089"/>
    </source>
</evidence>
<keyword evidence="8" id="KW-0833">Ubl conjugation pathway</keyword>
<name>S9X6V0_SCHCR</name>
<keyword evidence="11 14" id="KW-0472">Membrane</keyword>
<dbReference type="EMBL" id="KE546995">
    <property type="protein sequence ID" value="EPY49501.1"/>
    <property type="molecule type" value="Genomic_DNA"/>
</dbReference>
<keyword evidence="4" id="KW-0808">Transferase</keyword>
<evidence type="ECO:0000256" key="8">
    <source>
        <dbReference type="ARBA" id="ARBA00022786"/>
    </source>
</evidence>
<dbReference type="GO" id="GO:0016567">
    <property type="term" value="P:protein ubiquitination"/>
    <property type="evidence" value="ECO:0007669"/>
    <property type="project" value="TreeGrafter"/>
</dbReference>
<dbReference type="AlphaFoldDB" id="S9X6V0"/>
<keyword evidence="7 12" id="KW-0863">Zinc-finger</keyword>
<dbReference type="OrthoDB" id="8062037at2759"/>
<organism evidence="16 17">
    <name type="scientific">Schizosaccharomyces cryophilus (strain OY26 / ATCC MYA-4695 / CBS 11777 / NBRC 106824 / NRRL Y48691)</name>
    <name type="common">Fission yeast</name>
    <dbReference type="NCBI Taxonomy" id="653667"/>
    <lineage>
        <taxon>Eukaryota</taxon>
        <taxon>Fungi</taxon>
        <taxon>Dikarya</taxon>
        <taxon>Ascomycota</taxon>
        <taxon>Taphrinomycotina</taxon>
        <taxon>Schizosaccharomycetes</taxon>
        <taxon>Schizosaccharomycetales</taxon>
        <taxon>Schizosaccharomycetaceae</taxon>
        <taxon>Schizosaccharomyces</taxon>
    </lineage>
</organism>
<feature type="region of interest" description="Disordered" evidence="13">
    <location>
        <begin position="471"/>
        <end position="499"/>
    </location>
</feature>
<reference evidence="16 17" key="1">
    <citation type="journal article" date="2011" name="Science">
        <title>Comparative functional genomics of the fission yeasts.</title>
        <authorList>
            <person name="Rhind N."/>
            <person name="Chen Z."/>
            <person name="Yassour M."/>
            <person name="Thompson D.A."/>
            <person name="Haas B.J."/>
            <person name="Habib N."/>
            <person name="Wapinski I."/>
            <person name="Roy S."/>
            <person name="Lin M.F."/>
            <person name="Heiman D.I."/>
            <person name="Young S.K."/>
            <person name="Furuya K."/>
            <person name="Guo Y."/>
            <person name="Pidoux A."/>
            <person name="Chen H.M."/>
            <person name="Robbertse B."/>
            <person name="Goldberg J.M."/>
            <person name="Aoki K."/>
            <person name="Bayne E.H."/>
            <person name="Berlin A.M."/>
            <person name="Desjardins C.A."/>
            <person name="Dobbs E."/>
            <person name="Dukaj L."/>
            <person name="Fan L."/>
            <person name="FitzGerald M.G."/>
            <person name="French C."/>
            <person name="Gujja S."/>
            <person name="Hansen K."/>
            <person name="Keifenheim D."/>
            <person name="Levin J.Z."/>
            <person name="Mosher R.A."/>
            <person name="Mueller C.A."/>
            <person name="Pfiffner J."/>
            <person name="Priest M."/>
            <person name="Russ C."/>
            <person name="Smialowska A."/>
            <person name="Swoboda P."/>
            <person name="Sykes S.M."/>
            <person name="Vaughn M."/>
            <person name="Vengrova S."/>
            <person name="Yoder R."/>
            <person name="Zeng Q."/>
            <person name="Allshire R."/>
            <person name="Baulcombe D."/>
            <person name="Birren B.W."/>
            <person name="Brown W."/>
            <person name="Ekwall K."/>
            <person name="Kellis M."/>
            <person name="Leatherwood J."/>
            <person name="Levin H."/>
            <person name="Margalit H."/>
            <person name="Martienssen R."/>
            <person name="Nieduszynski C.A."/>
            <person name="Spatafora J.W."/>
            <person name="Friedman N."/>
            <person name="Dalgaard J.Z."/>
            <person name="Baumann P."/>
            <person name="Niki H."/>
            <person name="Regev A."/>
            <person name="Nusbaum C."/>
        </authorList>
    </citation>
    <scope>NUCLEOTIDE SEQUENCE [LARGE SCALE GENOMIC DNA]</scope>
    <source>
        <strain evidence="17">OY26 / ATCC MYA-4695 / CBS 11777 / NBRC 106824 / NRRL Y48691</strain>
    </source>
</reference>
<dbReference type="GO" id="GO:0016874">
    <property type="term" value="F:ligase activity"/>
    <property type="evidence" value="ECO:0007669"/>
    <property type="project" value="UniProtKB-KW"/>
</dbReference>
<dbReference type="InterPro" id="IPR013083">
    <property type="entry name" value="Znf_RING/FYVE/PHD"/>
</dbReference>
<dbReference type="Pfam" id="PF13639">
    <property type="entry name" value="zf-RING_2"/>
    <property type="match status" value="1"/>
</dbReference>